<evidence type="ECO:0000256" key="8">
    <source>
        <dbReference type="ARBA" id="ARBA00048793"/>
    </source>
</evidence>
<dbReference type="SUPFAM" id="SSF48179">
    <property type="entry name" value="6-phosphogluconate dehydrogenase C-terminal domain-like"/>
    <property type="match status" value="1"/>
</dbReference>
<dbReference type="PANTHER" id="PTHR21708">
    <property type="entry name" value="PROBABLE 2-DEHYDROPANTOATE 2-REDUCTASE"/>
    <property type="match status" value="1"/>
</dbReference>
<dbReference type="Proteomes" id="UP000231638">
    <property type="component" value="Unassembled WGS sequence"/>
</dbReference>
<comment type="similarity">
    <text evidence="2 9">Belongs to the ketopantoate reductase family.</text>
</comment>
<dbReference type="AlphaFoldDB" id="A0A2D3W8F0"/>
<dbReference type="InterPro" id="IPR008927">
    <property type="entry name" value="6-PGluconate_DH-like_C_sf"/>
</dbReference>
<feature type="domain" description="Ketopantoate reductase N-terminal" evidence="10">
    <location>
        <begin position="4"/>
        <end position="156"/>
    </location>
</feature>
<dbReference type="InterPro" id="IPR051402">
    <property type="entry name" value="KPR-Related"/>
</dbReference>
<evidence type="ECO:0000256" key="3">
    <source>
        <dbReference type="ARBA" id="ARBA00013014"/>
    </source>
</evidence>
<evidence type="ECO:0000256" key="6">
    <source>
        <dbReference type="ARBA" id="ARBA00023002"/>
    </source>
</evidence>
<dbReference type="STRING" id="366522.GCA_001548055_01137"/>
<sequence>MKFIVLGAGGVGSYFAAKLLRAGHEVLLVARGAHLEALRTEGLHLFHPDLTCSMPVHAVDMEALSSIDVLEYDAILLATKSMATREVAIFLAKRLRGNVKIPYIVSLQNGVENEAILCDYFAEEYVIGALTRKIGAHVIAPGRIEAVGEAETIVGTLFSTTENELFLETLAQSFNEAGIPTHTTYDIRQELWKKLIINNGVNALCALLEVKTGVLFDDTKLSALVYGLMQETARAARSLHVKIFQEDVDAMFELISHFDSIKPSMLVDWEHHRALEIDEICGIVIRALHQIGEDAAYTKTIATLLEFKTEKRNHDRD</sequence>
<name>A0A2D3W8F0_9BACT</name>
<reference evidence="12 13" key="1">
    <citation type="journal article" date="2017" name="Front. Microbiol.">
        <title>Comparative Genomic Analysis of the Class Epsilonproteobacteria and Proposed Reclassification to Epsilonbacteraeota (phyl. nov.).</title>
        <authorList>
            <person name="Waite D.W."/>
            <person name="Vanwonterghem I."/>
            <person name="Rinke C."/>
            <person name="Parks D.H."/>
            <person name="Zhang Y."/>
            <person name="Takai K."/>
            <person name="Sievert S.M."/>
            <person name="Simon J."/>
            <person name="Campbell B.J."/>
            <person name="Hanson T.E."/>
            <person name="Woyke T."/>
            <person name="Klotz M.G."/>
            <person name="Hugenholtz P."/>
        </authorList>
    </citation>
    <scope>NUCLEOTIDE SEQUENCE [LARGE SCALE GENOMIC DNA]</scope>
    <source>
        <strain evidence="12">UBA11420</strain>
    </source>
</reference>
<evidence type="ECO:0000256" key="2">
    <source>
        <dbReference type="ARBA" id="ARBA00007870"/>
    </source>
</evidence>
<dbReference type="NCBIfam" id="TIGR00745">
    <property type="entry name" value="apbA_panE"/>
    <property type="match status" value="1"/>
</dbReference>
<dbReference type="GO" id="GO:0005737">
    <property type="term" value="C:cytoplasm"/>
    <property type="evidence" value="ECO:0007669"/>
    <property type="project" value="TreeGrafter"/>
</dbReference>
<dbReference type="InterPro" id="IPR013752">
    <property type="entry name" value="KPA_reductase"/>
</dbReference>
<protein>
    <recommendedName>
        <fullName evidence="4 9">2-dehydropantoate 2-reductase</fullName>
        <ecNumber evidence="3 9">1.1.1.169</ecNumber>
    </recommendedName>
    <alternativeName>
        <fullName evidence="7 9">Ketopantoate reductase</fullName>
    </alternativeName>
</protein>
<dbReference type="GO" id="GO:0008677">
    <property type="term" value="F:2-dehydropantoate 2-reductase activity"/>
    <property type="evidence" value="ECO:0007669"/>
    <property type="project" value="UniProtKB-EC"/>
</dbReference>
<dbReference type="Gene3D" id="1.10.1040.10">
    <property type="entry name" value="N-(1-d-carboxylethyl)-l-norvaline Dehydrogenase, domain 2"/>
    <property type="match status" value="1"/>
</dbReference>
<evidence type="ECO:0000256" key="9">
    <source>
        <dbReference type="RuleBase" id="RU362068"/>
    </source>
</evidence>
<dbReference type="InterPro" id="IPR036291">
    <property type="entry name" value="NAD(P)-bd_dom_sf"/>
</dbReference>
<gene>
    <name evidence="12" type="ORF">CFH80_06375</name>
</gene>
<dbReference type="Pfam" id="PF08546">
    <property type="entry name" value="ApbA_C"/>
    <property type="match status" value="1"/>
</dbReference>
<proteinExistence type="inferred from homology"/>
<evidence type="ECO:0000256" key="5">
    <source>
        <dbReference type="ARBA" id="ARBA00022857"/>
    </source>
</evidence>
<evidence type="ECO:0000313" key="12">
    <source>
        <dbReference type="EMBL" id="DAB36165.1"/>
    </source>
</evidence>
<evidence type="ECO:0000256" key="1">
    <source>
        <dbReference type="ARBA" id="ARBA00004994"/>
    </source>
</evidence>
<dbReference type="InterPro" id="IPR003710">
    <property type="entry name" value="ApbA"/>
</dbReference>
<dbReference type="SUPFAM" id="SSF51735">
    <property type="entry name" value="NAD(P)-binding Rossmann-fold domains"/>
    <property type="match status" value="1"/>
</dbReference>
<feature type="domain" description="Ketopantoate reductase C-terminal" evidence="11">
    <location>
        <begin position="186"/>
        <end position="307"/>
    </location>
</feature>
<evidence type="ECO:0000313" key="13">
    <source>
        <dbReference type="Proteomes" id="UP000231638"/>
    </source>
</evidence>
<dbReference type="GO" id="GO:0015940">
    <property type="term" value="P:pantothenate biosynthetic process"/>
    <property type="evidence" value="ECO:0007669"/>
    <property type="project" value="UniProtKB-UniPathway"/>
</dbReference>
<organism evidence="12 13">
    <name type="scientific">Sulfurospirillum cavolei</name>
    <dbReference type="NCBI Taxonomy" id="366522"/>
    <lineage>
        <taxon>Bacteria</taxon>
        <taxon>Pseudomonadati</taxon>
        <taxon>Campylobacterota</taxon>
        <taxon>Epsilonproteobacteria</taxon>
        <taxon>Campylobacterales</taxon>
        <taxon>Sulfurospirillaceae</taxon>
        <taxon>Sulfurospirillum</taxon>
    </lineage>
</organism>
<comment type="caution">
    <text evidence="12">The sequence shown here is derived from an EMBL/GenBank/DDBJ whole genome shotgun (WGS) entry which is preliminary data.</text>
</comment>
<dbReference type="FunFam" id="1.10.1040.10:FF:000017">
    <property type="entry name" value="2-dehydropantoate 2-reductase"/>
    <property type="match status" value="1"/>
</dbReference>
<keyword evidence="5 9" id="KW-0521">NADP</keyword>
<dbReference type="EMBL" id="DLUG01000169">
    <property type="protein sequence ID" value="DAB36165.1"/>
    <property type="molecule type" value="Genomic_DNA"/>
</dbReference>
<keyword evidence="6 9" id="KW-0560">Oxidoreductase</keyword>
<comment type="pathway">
    <text evidence="1 9">Cofactor biosynthesis; (R)-pantothenate biosynthesis; (R)-pantoate from 3-methyl-2-oxobutanoate: step 2/2.</text>
</comment>
<dbReference type="PANTHER" id="PTHR21708:SF26">
    <property type="entry name" value="2-DEHYDROPANTOATE 2-REDUCTASE"/>
    <property type="match status" value="1"/>
</dbReference>
<comment type="catalytic activity">
    <reaction evidence="8 9">
        <text>(R)-pantoate + NADP(+) = 2-dehydropantoate + NADPH + H(+)</text>
        <dbReference type="Rhea" id="RHEA:16233"/>
        <dbReference type="ChEBI" id="CHEBI:11561"/>
        <dbReference type="ChEBI" id="CHEBI:15378"/>
        <dbReference type="ChEBI" id="CHEBI:15980"/>
        <dbReference type="ChEBI" id="CHEBI:57783"/>
        <dbReference type="ChEBI" id="CHEBI:58349"/>
        <dbReference type="EC" id="1.1.1.169"/>
    </reaction>
</comment>
<evidence type="ECO:0000259" key="10">
    <source>
        <dbReference type="Pfam" id="PF02558"/>
    </source>
</evidence>
<dbReference type="EC" id="1.1.1.169" evidence="3 9"/>
<evidence type="ECO:0000256" key="7">
    <source>
        <dbReference type="ARBA" id="ARBA00032024"/>
    </source>
</evidence>
<evidence type="ECO:0000259" key="11">
    <source>
        <dbReference type="Pfam" id="PF08546"/>
    </source>
</evidence>
<evidence type="ECO:0000256" key="4">
    <source>
        <dbReference type="ARBA" id="ARBA00019465"/>
    </source>
</evidence>
<keyword evidence="9" id="KW-0566">Pantothenate biosynthesis</keyword>
<dbReference type="UniPathway" id="UPA00028">
    <property type="reaction ID" value="UER00004"/>
</dbReference>
<dbReference type="InterPro" id="IPR013328">
    <property type="entry name" value="6PGD_dom2"/>
</dbReference>
<comment type="function">
    <text evidence="9">Catalyzes the NADPH-dependent reduction of ketopantoate into pantoic acid.</text>
</comment>
<dbReference type="Gene3D" id="3.40.50.720">
    <property type="entry name" value="NAD(P)-binding Rossmann-like Domain"/>
    <property type="match status" value="1"/>
</dbReference>
<dbReference type="Pfam" id="PF02558">
    <property type="entry name" value="ApbA"/>
    <property type="match status" value="1"/>
</dbReference>
<dbReference type="InterPro" id="IPR013332">
    <property type="entry name" value="KPR_N"/>
</dbReference>
<accession>A0A2D3W8F0</accession>